<dbReference type="InterPro" id="IPR028081">
    <property type="entry name" value="Leu-bd"/>
</dbReference>
<protein>
    <submittedName>
        <fullName evidence="4">ABC transporter substrate-binding protein</fullName>
    </submittedName>
</protein>
<dbReference type="InterPro" id="IPR051010">
    <property type="entry name" value="BCAA_transport"/>
</dbReference>
<evidence type="ECO:0000256" key="2">
    <source>
        <dbReference type="ARBA" id="ARBA00022729"/>
    </source>
</evidence>
<dbReference type="AlphaFoldDB" id="A0A8J7U3E1"/>
<dbReference type="PANTHER" id="PTHR30483">
    <property type="entry name" value="LEUCINE-SPECIFIC-BINDING PROTEIN"/>
    <property type="match status" value="1"/>
</dbReference>
<dbReference type="Proteomes" id="UP000664417">
    <property type="component" value="Unassembled WGS sequence"/>
</dbReference>
<evidence type="ECO:0000313" key="5">
    <source>
        <dbReference type="Proteomes" id="UP000664417"/>
    </source>
</evidence>
<dbReference type="Pfam" id="PF13458">
    <property type="entry name" value="Peripla_BP_6"/>
    <property type="match status" value="1"/>
</dbReference>
<dbReference type="RefSeq" id="WP_207856399.1">
    <property type="nucleotide sequence ID" value="NZ_JAFREP010000001.1"/>
</dbReference>
<comment type="caution">
    <text evidence="4">The sequence shown here is derived from an EMBL/GenBank/DDBJ whole genome shotgun (WGS) entry which is preliminary data.</text>
</comment>
<dbReference type="PROSITE" id="PS51257">
    <property type="entry name" value="PROKAR_LIPOPROTEIN"/>
    <property type="match status" value="1"/>
</dbReference>
<proteinExistence type="inferred from homology"/>
<dbReference type="Gene3D" id="3.40.50.2300">
    <property type="match status" value="2"/>
</dbReference>
<sequence>MNGLRWRFISTLTAVLFLLTSCGGDKIKIGVIIPQEGTLGDYGYQIRSGIELAYKNLDTSDKRREYELIWEIEESDLDKVEEAFERLRKAGVQAIIGAASSAATMRLAPLANKHKIILLSPASSSPEINEGSGDFIFRNHPSDTLEAQKLSNVIFQKARLQKVLMVRAQDAYSEGITFELLKFARQNSDRLPNEVVKFSHNPADVDWTSVVDRIVEIKPQGVFLAAYHDALVPLLKEIRAREALNKTYIFTSSSLIVDEAVKELGPEGLEGIIFTGYHWDPMENKPEILEFTEKFKADHHADPTLFAATGYDAFNILVTVFEETDHVIPDDLRARFNKEPFKGILGETDFSKRGDITRIPVVYTVEDGSKVELRAEVIDKIKDDILTRLED</sequence>
<name>A0A8J7U3E1_9BACT</name>
<evidence type="ECO:0000313" key="4">
    <source>
        <dbReference type="EMBL" id="MBO1317166.1"/>
    </source>
</evidence>
<keyword evidence="5" id="KW-1185">Reference proteome</keyword>
<keyword evidence="2" id="KW-0732">Signal</keyword>
<evidence type="ECO:0000256" key="1">
    <source>
        <dbReference type="ARBA" id="ARBA00010062"/>
    </source>
</evidence>
<gene>
    <name evidence="4" type="ORF">J3U88_01755</name>
</gene>
<accession>A0A8J7U3E1</accession>
<feature type="domain" description="Leucine-binding protein" evidence="3">
    <location>
        <begin position="26"/>
        <end position="353"/>
    </location>
</feature>
<evidence type="ECO:0000259" key="3">
    <source>
        <dbReference type="Pfam" id="PF13458"/>
    </source>
</evidence>
<organism evidence="4 5">
    <name type="scientific">Acanthopleuribacter pedis</name>
    <dbReference type="NCBI Taxonomy" id="442870"/>
    <lineage>
        <taxon>Bacteria</taxon>
        <taxon>Pseudomonadati</taxon>
        <taxon>Acidobacteriota</taxon>
        <taxon>Holophagae</taxon>
        <taxon>Acanthopleuribacterales</taxon>
        <taxon>Acanthopleuribacteraceae</taxon>
        <taxon>Acanthopleuribacter</taxon>
    </lineage>
</organism>
<dbReference type="PANTHER" id="PTHR30483:SF6">
    <property type="entry name" value="PERIPLASMIC BINDING PROTEIN OF ABC TRANSPORTER FOR NATURAL AMINO ACIDS"/>
    <property type="match status" value="1"/>
</dbReference>
<comment type="similarity">
    <text evidence="1">Belongs to the leucine-binding protein family.</text>
</comment>
<dbReference type="InterPro" id="IPR028082">
    <property type="entry name" value="Peripla_BP_I"/>
</dbReference>
<reference evidence="4" key="1">
    <citation type="submission" date="2021-03" db="EMBL/GenBank/DDBJ databases">
        <authorList>
            <person name="Wang G."/>
        </authorList>
    </citation>
    <scope>NUCLEOTIDE SEQUENCE</scope>
    <source>
        <strain evidence="4">KCTC 12899</strain>
    </source>
</reference>
<dbReference type="SUPFAM" id="SSF53822">
    <property type="entry name" value="Periplasmic binding protein-like I"/>
    <property type="match status" value="1"/>
</dbReference>
<dbReference type="EMBL" id="JAFREP010000001">
    <property type="protein sequence ID" value="MBO1317166.1"/>
    <property type="molecule type" value="Genomic_DNA"/>
</dbReference>